<comment type="caution">
    <text evidence="2">The sequence shown here is derived from an EMBL/GenBank/DDBJ whole genome shotgun (WGS) entry which is preliminary data.</text>
</comment>
<dbReference type="PROSITE" id="PS50088">
    <property type="entry name" value="ANK_REPEAT"/>
    <property type="match status" value="1"/>
</dbReference>
<dbReference type="InterPro" id="IPR036770">
    <property type="entry name" value="Ankyrin_rpt-contain_sf"/>
</dbReference>
<evidence type="ECO:0000256" key="1">
    <source>
        <dbReference type="PROSITE-ProRule" id="PRU00023"/>
    </source>
</evidence>
<dbReference type="Gene3D" id="1.25.40.20">
    <property type="entry name" value="Ankyrin repeat-containing domain"/>
    <property type="match status" value="1"/>
</dbReference>
<dbReference type="SUPFAM" id="SSF48403">
    <property type="entry name" value="Ankyrin repeat"/>
    <property type="match status" value="1"/>
</dbReference>
<protein>
    <submittedName>
        <fullName evidence="2">Uncharacterized protein</fullName>
    </submittedName>
</protein>
<keyword evidence="1" id="KW-0040">ANK repeat</keyword>
<proteinExistence type="predicted"/>
<dbReference type="AlphaFoldDB" id="A0AAD5DL11"/>
<name>A0AAD5DL11_9CHLO</name>
<sequence>MHLQREDFRSDAAYRAALLALEAHKFLPHKPEQAVERAQRALEISPLCPEAHNVLAVLSGSYEAALEHYQRGEEVGLQVVPPEHLQQELAREECWERAVLRPYLRALFGVANTLRKLGRHAHLPELWYRLYGPQECLARAACHPQREACAEYMSSQGCWLYTLGLAQFASGQVRDYRGFNAHKEDLEAAGSIWRLAHRGHALLLAVQQQSKACLYLLGERPLPSNPIPDETPAGGYSQAALYAKMCGDLWRSVPGALDFLKKMYHTQCYAKMLTDNARRPHEGVFDAQAALRHVEAGVFPNVVTTPAPGPDITFMHGTVSLGSWRHGMQAHQARLIKALLKCGGNPRLPDSQGLTPLHQASYYAAGAETIRLLVEAGADPLVHNGMHPSPLEMTANQGNAE</sequence>
<evidence type="ECO:0000313" key="2">
    <source>
        <dbReference type="EMBL" id="KAI7838856.1"/>
    </source>
</evidence>
<dbReference type="Gene3D" id="1.25.40.10">
    <property type="entry name" value="Tetratricopeptide repeat domain"/>
    <property type="match status" value="1"/>
</dbReference>
<accession>A0AAD5DL11</accession>
<reference evidence="2" key="1">
    <citation type="submission" date="2020-11" db="EMBL/GenBank/DDBJ databases">
        <title>Chlorella ohadii genome sequencing and assembly.</title>
        <authorList>
            <person name="Murik O."/>
            <person name="Treves H."/>
            <person name="Kedem I."/>
            <person name="Shotland Y."/>
            <person name="Kaplan A."/>
        </authorList>
    </citation>
    <scope>NUCLEOTIDE SEQUENCE</scope>
    <source>
        <strain evidence="2">1</strain>
    </source>
</reference>
<evidence type="ECO:0000313" key="3">
    <source>
        <dbReference type="Proteomes" id="UP001205105"/>
    </source>
</evidence>
<dbReference type="Pfam" id="PF00023">
    <property type="entry name" value="Ank"/>
    <property type="match status" value="1"/>
</dbReference>
<dbReference type="InterPro" id="IPR011990">
    <property type="entry name" value="TPR-like_helical_dom_sf"/>
</dbReference>
<keyword evidence="3" id="KW-1185">Reference proteome</keyword>
<feature type="repeat" description="ANK" evidence="1">
    <location>
        <begin position="352"/>
        <end position="385"/>
    </location>
</feature>
<dbReference type="EMBL" id="JADXDR010000117">
    <property type="protein sequence ID" value="KAI7838856.1"/>
    <property type="molecule type" value="Genomic_DNA"/>
</dbReference>
<dbReference type="Proteomes" id="UP001205105">
    <property type="component" value="Unassembled WGS sequence"/>
</dbReference>
<organism evidence="2 3">
    <name type="scientific">Chlorella ohadii</name>
    <dbReference type="NCBI Taxonomy" id="2649997"/>
    <lineage>
        <taxon>Eukaryota</taxon>
        <taxon>Viridiplantae</taxon>
        <taxon>Chlorophyta</taxon>
        <taxon>core chlorophytes</taxon>
        <taxon>Trebouxiophyceae</taxon>
        <taxon>Chlorellales</taxon>
        <taxon>Chlorellaceae</taxon>
        <taxon>Chlorella clade</taxon>
        <taxon>Chlorella</taxon>
    </lineage>
</organism>
<gene>
    <name evidence="2" type="ORF">COHA_007379</name>
</gene>
<dbReference type="PROSITE" id="PS50297">
    <property type="entry name" value="ANK_REP_REGION"/>
    <property type="match status" value="1"/>
</dbReference>
<dbReference type="InterPro" id="IPR002110">
    <property type="entry name" value="Ankyrin_rpt"/>
</dbReference>